<keyword evidence="3" id="KW-1185">Reference proteome</keyword>
<dbReference type="RefSeq" id="WP_345391950.1">
    <property type="nucleotide sequence ID" value="NZ_BAABHG010000005.1"/>
</dbReference>
<name>A0ABW5GQS3_9PSEU</name>
<accession>A0ABW5GQS3</accession>
<feature type="region of interest" description="Disordered" evidence="1">
    <location>
        <begin position="87"/>
        <end position="111"/>
    </location>
</feature>
<comment type="caution">
    <text evidence="2">The sequence shown here is derived from an EMBL/GenBank/DDBJ whole genome shotgun (WGS) entry which is preliminary data.</text>
</comment>
<dbReference type="EMBL" id="JBHUKU010000020">
    <property type="protein sequence ID" value="MFD2463267.1"/>
    <property type="molecule type" value="Genomic_DNA"/>
</dbReference>
<dbReference type="Proteomes" id="UP001597419">
    <property type="component" value="Unassembled WGS sequence"/>
</dbReference>
<organism evidence="2 3">
    <name type="scientific">Amycolatopsis samaneae</name>
    <dbReference type="NCBI Taxonomy" id="664691"/>
    <lineage>
        <taxon>Bacteria</taxon>
        <taxon>Bacillati</taxon>
        <taxon>Actinomycetota</taxon>
        <taxon>Actinomycetes</taxon>
        <taxon>Pseudonocardiales</taxon>
        <taxon>Pseudonocardiaceae</taxon>
        <taxon>Amycolatopsis</taxon>
    </lineage>
</organism>
<protein>
    <submittedName>
        <fullName evidence="2">Uncharacterized protein</fullName>
    </submittedName>
</protein>
<gene>
    <name evidence="2" type="ORF">ACFSYJ_31965</name>
</gene>
<evidence type="ECO:0000256" key="1">
    <source>
        <dbReference type="SAM" id="MobiDB-lite"/>
    </source>
</evidence>
<reference evidence="3" key="1">
    <citation type="journal article" date="2019" name="Int. J. Syst. Evol. Microbiol.">
        <title>The Global Catalogue of Microorganisms (GCM) 10K type strain sequencing project: providing services to taxonomists for standard genome sequencing and annotation.</title>
        <authorList>
            <consortium name="The Broad Institute Genomics Platform"/>
            <consortium name="The Broad Institute Genome Sequencing Center for Infectious Disease"/>
            <person name="Wu L."/>
            <person name="Ma J."/>
        </authorList>
    </citation>
    <scope>NUCLEOTIDE SEQUENCE [LARGE SCALE GENOMIC DNA]</scope>
    <source>
        <strain evidence="3">CGMCC 4.7643</strain>
    </source>
</reference>
<proteinExistence type="predicted"/>
<feature type="compositionally biased region" description="Basic and acidic residues" evidence="1">
    <location>
        <begin position="96"/>
        <end position="111"/>
    </location>
</feature>
<evidence type="ECO:0000313" key="3">
    <source>
        <dbReference type="Proteomes" id="UP001597419"/>
    </source>
</evidence>
<sequence length="255" mass="26466">MGALLDGQRSRDLGGFRSMVEIRTRPDGTKYPITPKKGGGGIAVAGVAALAIAGGGGAIGLGGGAVGGAGTTAESLAGNMVGDVADSLPGRNVGTRRAEGRKSAQRGKSDEAWSRMKLKELKRIPKRELECLAAATDRVRDFLLRTPCTSLDRVLLAVGDGHGNAAVVSVVRVEFRTTTQAKAFERVESVQGSGDIKPLASSLLGLANVKFTGHHYHSRPDKTARVVAETETATGHIDADTLDAAAEIAAYLPVR</sequence>
<evidence type="ECO:0000313" key="2">
    <source>
        <dbReference type="EMBL" id="MFD2463267.1"/>
    </source>
</evidence>